<gene>
    <name evidence="6" type="primary">rsmG</name>
    <name evidence="7" type="ORF">EDD80_10342</name>
</gene>
<feature type="binding site" evidence="6">
    <location>
        <begin position="122"/>
        <end position="123"/>
    </location>
    <ligand>
        <name>S-adenosyl-L-methionine</name>
        <dbReference type="ChEBI" id="CHEBI:59789"/>
    </ligand>
</feature>
<dbReference type="EC" id="2.1.1.-" evidence="6"/>
<feature type="binding site" evidence="6">
    <location>
        <position position="76"/>
    </location>
    <ligand>
        <name>S-adenosyl-L-methionine</name>
        <dbReference type="ChEBI" id="CHEBI:59789"/>
    </ligand>
</feature>
<keyword evidence="1 6" id="KW-0963">Cytoplasm</keyword>
<comment type="subcellular location">
    <subcellularLocation>
        <location evidence="6">Cytoplasm</location>
    </subcellularLocation>
</comment>
<dbReference type="Proteomes" id="UP000295807">
    <property type="component" value="Unassembled WGS sequence"/>
</dbReference>
<dbReference type="OrthoDB" id="9808773at2"/>
<evidence type="ECO:0000256" key="1">
    <source>
        <dbReference type="ARBA" id="ARBA00022490"/>
    </source>
</evidence>
<organism evidence="7 8">
    <name type="scientific">Anseongella ginsenosidimutans</name>
    <dbReference type="NCBI Taxonomy" id="496056"/>
    <lineage>
        <taxon>Bacteria</taxon>
        <taxon>Pseudomonadati</taxon>
        <taxon>Bacteroidota</taxon>
        <taxon>Sphingobacteriia</taxon>
        <taxon>Sphingobacteriales</taxon>
        <taxon>Sphingobacteriaceae</taxon>
        <taxon>Anseongella</taxon>
    </lineage>
</organism>
<comment type="caution">
    <text evidence="6">Lacks conserved residue(s) required for the propagation of feature annotation.</text>
</comment>
<dbReference type="SUPFAM" id="SSF53335">
    <property type="entry name" value="S-adenosyl-L-methionine-dependent methyltransferases"/>
    <property type="match status" value="1"/>
</dbReference>
<dbReference type="HAMAP" id="MF_00074">
    <property type="entry name" value="16SrRNA_methyltr_G"/>
    <property type="match status" value="1"/>
</dbReference>
<evidence type="ECO:0000256" key="5">
    <source>
        <dbReference type="ARBA" id="ARBA00022691"/>
    </source>
</evidence>
<dbReference type="GO" id="GO:0005829">
    <property type="term" value="C:cytosol"/>
    <property type="evidence" value="ECO:0007669"/>
    <property type="project" value="TreeGrafter"/>
</dbReference>
<proteinExistence type="inferred from homology"/>
<dbReference type="Gene3D" id="3.40.50.150">
    <property type="entry name" value="Vaccinia Virus protein VP39"/>
    <property type="match status" value="1"/>
</dbReference>
<evidence type="ECO:0000256" key="2">
    <source>
        <dbReference type="ARBA" id="ARBA00022552"/>
    </source>
</evidence>
<comment type="caution">
    <text evidence="7">The sequence shown here is derived from an EMBL/GenBank/DDBJ whole genome shotgun (WGS) entry which is preliminary data.</text>
</comment>
<evidence type="ECO:0000256" key="6">
    <source>
        <dbReference type="HAMAP-Rule" id="MF_00074"/>
    </source>
</evidence>
<reference evidence="7 8" key="1">
    <citation type="submission" date="2019-03" db="EMBL/GenBank/DDBJ databases">
        <title>Genomic Encyclopedia of Type Strains, Phase IV (KMG-IV): sequencing the most valuable type-strain genomes for metagenomic binning, comparative biology and taxonomic classification.</title>
        <authorList>
            <person name="Goeker M."/>
        </authorList>
    </citation>
    <scope>NUCLEOTIDE SEQUENCE [LARGE SCALE GENOMIC DNA]</scope>
    <source>
        <strain evidence="7 8">DSM 21100</strain>
    </source>
</reference>
<dbReference type="PANTHER" id="PTHR31760:SF0">
    <property type="entry name" value="S-ADENOSYL-L-METHIONINE-DEPENDENT METHYLTRANSFERASES SUPERFAMILY PROTEIN"/>
    <property type="match status" value="1"/>
</dbReference>
<dbReference type="Pfam" id="PF02527">
    <property type="entry name" value="GidB"/>
    <property type="match status" value="1"/>
</dbReference>
<comment type="function">
    <text evidence="6">Specifically methylates the N7 position of a guanine in 16S rRNA.</text>
</comment>
<dbReference type="InterPro" id="IPR003682">
    <property type="entry name" value="rRNA_ssu_MeTfrase_G"/>
</dbReference>
<dbReference type="RefSeq" id="WP_132128415.1">
    <property type="nucleotide sequence ID" value="NZ_CP042432.1"/>
</dbReference>
<evidence type="ECO:0000256" key="4">
    <source>
        <dbReference type="ARBA" id="ARBA00022679"/>
    </source>
</evidence>
<evidence type="ECO:0000313" key="8">
    <source>
        <dbReference type="Proteomes" id="UP000295807"/>
    </source>
</evidence>
<keyword evidence="5 6" id="KW-0949">S-adenosyl-L-methionine</keyword>
<keyword evidence="8" id="KW-1185">Reference proteome</keyword>
<dbReference type="AlphaFoldDB" id="A0A4R3KW64"/>
<dbReference type="PIRSF" id="PIRSF003078">
    <property type="entry name" value="GidB"/>
    <property type="match status" value="1"/>
</dbReference>
<accession>A0A4R3KW64</accession>
<feature type="binding site" evidence="6">
    <location>
        <position position="135"/>
    </location>
    <ligand>
        <name>S-adenosyl-L-methionine</name>
        <dbReference type="ChEBI" id="CHEBI:59789"/>
    </ligand>
</feature>
<protein>
    <recommendedName>
        <fullName evidence="6">Ribosomal RNA small subunit methyltransferase G</fullName>
        <ecNumber evidence="6">2.1.1.-</ecNumber>
    </recommendedName>
    <alternativeName>
        <fullName evidence="6">16S rRNA 7-methylguanosine methyltransferase</fullName>
        <shortName evidence="6">16S rRNA m7G methyltransferase</shortName>
    </alternativeName>
</protein>
<sequence>MEVIRKYFPSLEATQSEQFEALEALYTDWNAKINVISRKDIDHLYERHVLHSLAIAKVNSFKDGTWVLDAGTGGGFPGIPLAILFPETSFYLADSIGKKIKVVKEVAESLGLKNVTAANQRVETIDRRFDFVISRAVTRLPEFYSWVKDKISKNSFNELDNGILYLKGGDLAEEIAGLGQPARSYPVNEFFDEPYFDTKYVVHVPLS</sequence>
<evidence type="ECO:0000313" key="7">
    <source>
        <dbReference type="EMBL" id="TCS88181.1"/>
    </source>
</evidence>
<comment type="similarity">
    <text evidence="6">Belongs to the methyltransferase superfamily. RNA methyltransferase RsmG family.</text>
</comment>
<feature type="binding site" evidence="6">
    <location>
        <position position="71"/>
    </location>
    <ligand>
        <name>S-adenosyl-L-methionine</name>
        <dbReference type="ChEBI" id="CHEBI:59789"/>
    </ligand>
</feature>
<keyword evidence="4 6" id="KW-0808">Transferase</keyword>
<keyword evidence="3 6" id="KW-0489">Methyltransferase</keyword>
<dbReference type="PANTHER" id="PTHR31760">
    <property type="entry name" value="S-ADENOSYL-L-METHIONINE-DEPENDENT METHYLTRANSFERASES SUPERFAMILY PROTEIN"/>
    <property type="match status" value="1"/>
</dbReference>
<name>A0A4R3KW64_9SPHI</name>
<dbReference type="GO" id="GO:0070043">
    <property type="term" value="F:rRNA (guanine-N7-)-methyltransferase activity"/>
    <property type="evidence" value="ECO:0007669"/>
    <property type="project" value="UniProtKB-UniRule"/>
</dbReference>
<evidence type="ECO:0000256" key="3">
    <source>
        <dbReference type="ARBA" id="ARBA00022603"/>
    </source>
</evidence>
<dbReference type="EMBL" id="SMAD01000003">
    <property type="protein sequence ID" value="TCS88181.1"/>
    <property type="molecule type" value="Genomic_DNA"/>
</dbReference>
<dbReference type="InterPro" id="IPR029063">
    <property type="entry name" value="SAM-dependent_MTases_sf"/>
</dbReference>
<dbReference type="NCBIfam" id="TIGR00138">
    <property type="entry name" value="rsmG_gidB"/>
    <property type="match status" value="1"/>
</dbReference>
<keyword evidence="2 6" id="KW-0698">rRNA processing</keyword>